<proteinExistence type="inferred from homology"/>
<dbReference type="InterPro" id="IPR006035">
    <property type="entry name" value="Ureohydrolase"/>
</dbReference>
<feature type="binding site" evidence="4">
    <location>
        <position position="188"/>
    </location>
    <ligand>
        <name>Mn(2+)</name>
        <dbReference type="ChEBI" id="CHEBI:29035"/>
        <label>1</label>
    </ligand>
</feature>
<dbReference type="SUPFAM" id="SSF52768">
    <property type="entry name" value="Arginase/deacetylase"/>
    <property type="match status" value="1"/>
</dbReference>
<evidence type="ECO:0000313" key="7">
    <source>
        <dbReference type="Proteomes" id="UP000239800"/>
    </source>
</evidence>
<evidence type="ECO:0000313" key="6">
    <source>
        <dbReference type="EMBL" id="PQB05380.1"/>
    </source>
</evidence>
<evidence type="ECO:0000256" key="5">
    <source>
        <dbReference type="RuleBase" id="RU003684"/>
    </source>
</evidence>
<dbReference type="GO" id="GO:0008783">
    <property type="term" value="F:agmatinase activity"/>
    <property type="evidence" value="ECO:0007669"/>
    <property type="project" value="TreeGrafter"/>
</dbReference>
<comment type="caution">
    <text evidence="6">The sequence shown here is derived from an EMBL/GenBank/DDBJ whole genome shotgun (WGS) entry which is preliminary data.</text>
</comment>
<keyword evidence="2 4" id="KW-0479">Metal-binding</keyword>
<feature type="binding site" evidence="4">
    <location>
        <position position="190"/>
    </location>
    <ligand>
        <name>Mn(2+)</name>
        <dbReference type="ChEBI" id="CHEBI:29035"/>
        <label>1</label>
    </ligand>
</feature>
<organism evidence="6 7">
    <name type="scientific">Aureitalea marina</name>
    <dbReference type="NCBI Taxonomy" id="930804"/>
    <lineage>
        <taxon>Bacteria</taxon>
        <taxon>Pseudomonadati</taxon>
        <taxon>Bacteroidota</taxon>
        <taxon>Flavobacteriia</taxon>
        <taxon>Flavobacteriales</taxon>
        <taxon>Flavobacteriaceae</taxon>
        <taxon>Aureitalea</taxon>
    </lineage>
</organism>
<keyword evidence="3 5" id="KW-0378">Hydrolase</keyword>
<evidence type="ECO:0000256" key="2">
    <source>
        <dbReference type="ARBA" id="ARBA00022723"/>
    </source>
</evidence>
<feature type="binding site" evidence="4">
    <location>
        <position position="87"/>
    </location>
    <ligand>
        <name>Mn(2+)</name>
        <dbReference type="ChEBI" id="CHEBI:29035"/>
        <label>1</label>
    </ligand>
</feature>
<name>A0A2S7KRZ2_9FLAO</name>
<dbReference type="EMBL" id="MQUB01000001">
    <property type="protein sequence ID" value="PQB05380.1"/>
    <property type="molecule type" value="Genomic_DNA"/>
</dbReference>
<gene>
    <name evidence="6" type="ORF">BST85_11140</name>
</gene>
<dbReference type="InterPro" id="IPR005925">
    <property type="entry name" value="Agmatinase-rel"/>
</dbReference>
<dbReference type="GO" id="GO:0033389">
    <property type="term" value="P:putrescine biosynthetic process from arginine, via agmatine"/>
    <property type="evidence" value="ECO:0007669"/>
    <property type="project" value="TreeGrafter"/>
</dbReference>
<evidence type="ECO:0000256" key="3">
    <source>
        <dbReference type="ARBA" id="ARBA00022801"/>
    </source>
</evidence>
<dbReference type="OrthoDB" id="9788689at2"/>
<dbReference type="PROSITE" id="PS01053">
    <property type="entry name" value="ARGINASE_1"/>
    <property type="match status" value="1"/>
</dbReference>
<protein>
    <submittedName>
        <fullName evidence="6">Agmatinase</fullName>
    </submittedName>
</protein>
<accession>A0A2S7KRZ2</accession>
<dbReference type="CDD" id="cd11593">
    <property type="entry name" value="Agmatinase-like_2"/>
    <property type="match status" value="1"/>
</dbReference>
<dbReference type="Pfam" id="PF00491">
    <property type="entry name" value="Arginase"/>
    <property type="match status" value="1"/>
</dbReference>
<keyword evidence="7" id="KW-1185">Reference proteome</keyword>
<dbReference type="PANTHER" id="PTHR11358">
    <property type="entry name" value="ARGINASE/AGMATINASE"/>
    <property type="match status" value="1"/>
</dbReference>
<dbReference type="PIRSF" id="PIRSF036979">
    <property type="entry name" value="Arginase"/>
    <property type="match status" value="1"/>
</dbReference>
<feature type="binding site" evidence="4">
    <location>
        <position position="112"/>
    </location>
    <ligand>
        <name>Mn(2+)</name>
        <dbReference type="ChEBI" id="CHEBI:29035"/>
        <label>1</label>
    </ligand>
</feature>
<reference evidence="6 7" key="1">
    <citation type="submission" date="2016-11" db="EMBL/GenBank/DDBJ databases">
        <title>Trade-off between light-utilization and light-protection in marine flavobacteria.</title>
        <authorList>
            <person name="Kumagai Y."/>
        </authorList>
    </citation>
    <scope>NUCLEOTIDE SEQUENCE [LARGE SCALE GENOMIC DNA]</scope>
    <source>
        <strain evidence="6 7">NBRC 107741</strain>
    </source>
</reference>
<dbReference type="InterPro" id="IPR020855">
    <property type="entry name" value="Ureohydrolase_Mn_BS"/>
</dbReference>
<comment type="similarity">
    <text evidence="1">Belongs to the arginase family. Agmatinase subfamily.</text>
</comment>
<dbReference type="PROSITE" id="PS51409">
    <property type="entry name" value="ARGINASE_2"/>
    <property type="match status" value="1"/>
</dbReference>
<dbReference type="RefSeq" id="WP_104813318.1">
    <property type="nucleotide sequence ID" value="NZ_MQUB01000001.1"/>
</dbReference>
<dbReference type="Gene3D" id="3.40.800.10">
    <property type="entry name" value="Ureohydrolase domain"/>
    <property type="match status" value="1"/>
</dbReference>
<dbReference type="InterPro" id="IPR023696">
    <property type="entry name" value="Ureohydrolase_dom_sf"/>
</dbReference>
<evidence type="ECO:0000256" key="4">
    <source>
        <dbReference type="PIRSR" id="PIRSR036979-1"/>
    </source>
</evidence>
<dbReference type="AlphaFoldDB" id="A0A2S7KRZ2"/>
<feature type="binding site" evidence="4">
    <location>
        <position position="114"/>
    </location>
    <ligand>
        <name>Mn(2+)</name>
        <dbReference type="ChEBI" id="CHEBI:29035"/>
        <label>1</label>
    </ligand>
</feature>
<evidence type="ECO:0000256" key="1">
    <source>
        <dbReference type="ARBA" id="ARBA00009227"/>
    </source>
</evidence>
<dbReference type="GO" id="GO:0046872">
    <property type="term" value="F:metal ion binding"/>
    <property type="evidence" value="ECO:0007669"/>
    <property type="project" value="UniProtKB-KW"/>
</dbReference>
<dbReference type="Proteomes" id="UP000239800">
    <property type="component" value="Unassembled WGS sequence"/>
</dbReference>
<comment type="cofactor">
    <cofactor evidence="4">
        <name>Mn(2+)</name>
        <dbReference type="ChEBI" id="CHEBI:29035"/>
    </cofactor>
    <text evidence="4">Binds 2 manganese ions per subunit.</text>
</comment>
<dbReference type="NCBIfam" id="TIGR01230">
    <property type="entry name" value="agmatinase"/>
    <property type="match status" value="1"/>
</dbReference>
<keyword evidence="4" id="KW-0464">Manganese</keyword>
<feature type="binding site" evidence="4">
    <location>
        <position position="110"/>
    </location>
    <ligand>
        <name>Mn(2+)</name>
        <dbReference type="ChEBI" id="CHEBI:29035"/>
        <label>1</label>
    </ligand>
</feature>
<dbReference type="PANTHER" id="PTHR11358:SF26">
    <property type="entry name" value="GUANIDINO ACID HYDROLASE, MITOCHONDRIAL"/>
    <property type="match status" value="1"/>
</dbReference>
<sequence>MSKIIVQGIAYDAKSSFLKGPAKGPAGIRQALGSGSMNLCAEDGTNLESLDITDLGDFHLSDYHQILETSRENLAKGEKLFSLGGDHSVTYPIVKAHFEAGLKFDLLHIDAHTDLYEDYEGDRFSHACPMARIMEEGLVGRMVQVGIRTLSPHQQKQAARFGVEIHEMRHKYDWPELKFDRPIYITLDMDALDPAFAPGVSHHEPGGFSTRELIRLIQNLDVELVGCDLVEYNPERDIDQRTAYLGAKLFKELMAKLVK</sequence>